<evidence type="ECO:0000259" key="8">
    <source>
        <dbReference type="Pfam" id="PF25766"/>
    </source>
</evidence>
<accession>A0A8S9Y8Z8</accession>
<feature type="domain" description="RPAP1 N-terminal" evidence="7">
    <location>
        <begin position="180"/>
        <end position="218"/>
    </location>
</feature>
<dbReference type="Pfam" id="PF08620">
    <property type="entry name" value="RPAP1_C"/>
    <property type="match status" value="1"/>
</dbReference>
<dbReference type="Pfam" id="PF25766">
    <property type="entry name" value="TPR_RPAP1"/>
    <property type="match status" value="1"/>
</dbReference>
<organism evidence="9 10">
    <name type="scientific">Paragonimus skrjabini miyazakii</name>
    <dbReference type="NCBI Taxonomy" id="59628"/>
    <lineage>
        <taxon>Eukaryota</taxon>
        <taxon>Metazoa</taxon>
        <taxon>Spiralia</taxon>
        <taxon>Lophotrochozoa</taxon>
        <taxon>Platyhelminthes</taxon>
        <taxon>Trematoda</taxon>
        <taxon>Digenea</taxon>
        <taxon>Plagiorchiida</taxon>
        <taxon>Troglotremata</taxon>
        <taxon>Troglotrematidae</taxon>
        <taxon>Paragonimus</taxon>
    </lineage>
</organism>
<dbReference type="EMBL" id="JTDE01021848">
    <property type="protein sequence ID" value="KAF7232386.1"/>
    <property type="molecule type" value="Genomic_DNA"/>
</dbReference>
<dbReference type="PANTHER" id="PTHR21483:SF18">
    <property type="entry name" value="RNA POLYMERASE II-ASSOCIATED PROTEIN 1"/>
    <property type="match status" value="1"/>
</dbReference>
<dbReference type="InterPro" id="IPR013929">
    <property type="entry name" value="RPAP1_C"/>
</dbReference>
<comment type="subcellular location">
    <subcellularLocation>
        <location evidence="1">Nucleus</location>
    </subcellularLocation>
</comment>
<keyword evidence="3" id="KW-0804">Transcription</keyword>
<comment type="caution">
    <text evidence="9">The sequence shown here is derived from an EMBL/GenBank/DDBJ whole genome shotgun (WGS) entry which is preliminary data.</text>
</comment>
<dbReference type="Proteomes" id="UP000822476">
    <property type="component" value="Unassembled WGS sequence"/>
</dbReference>
<evidence type="ECO:0000259" key="6">
    <source>
        <dbReference type="Pfam" id="PF08620"/>
    </source>
</evidence>
<evidence type="ECO:0008006" key="11">
    <source>
        <dbReference type="Google" id="ProtNLM"/>
    </source>
</evidence>
<evidence type="ECO:0000256" key="2">
    <source>
        <dbReference type="ARBA" id="ARBA00009953"/>
    </source>
</evidence>
<feature type="domain" description="RPAP1/MINIYO-like TPR repeats" evidence="8">
    <location>
        <begin position="1247"/>
        <end position="1485"/>
    </location>
</feature>
<feature type="region of interest" description="Disordered" evidence="5">
    <location>
        <begin position="229"/>
        <end position="262"/>
    </location>
</feature>
<keyword evidence="10" id="KW-1185">Reference proteome</keyword>
<dbReference type="Pfam" id="PF08621">
    <property type="entry name" value="RPAP1_N"/>
    <property type="match status" value="1"/>
</dbReference>
<dbReference type="InterPro" id="IPR013930">
    <property type="entry name" value="RPAP1_N"/>
</dbReference>
<name>A0A8S9Y8Z8_9TREM</name>
<dbReference type="PANTHER" id="PTHR21483">
    <property type="entry name" value="RNA POLYMERASE II-ASSOCIATED PROTEIN 1"/>
    <property type="match status" value="1"/>
</dbReference>
<sequence length="1603" mass="178455">MMDAIRSRNIKDELGLLIEQERFMKYSDVERFVSVVSDTHKAPKRSLTNTVTEKVASIQRATDPFSTADVIERFIADEPPIITSQASRWTCSFPVASHRTFEYSATEPEELRRKSIFAREMEHRYKKTTLHFHQHIAEQSSSTDLSSGCATQHEGIRYLQTAKSKSVSGTGLGFRHGDVKRIHEENISRLLSISEEEILKEREMLISSMDPSMIAFLLHEDRRLESINSKETELERAKSCTKATSTRGAAQHPTDLRSQPPHTDQLEYEKLAWTRDLPPVGKKAPELHLQDSGADQSGTTVEQPTEKPSTKCQARFDLCGLVVPPDAIIDTHLGLHHHGEEPERAGYTVGELFHLARSSVPSQRRLALATIATSLAQTRRGLHIPSLAPPSFPSLIYGLLSSHDIEAHESEDAGESGGGGGKGGVAFLLRWCLDEAVSSLTSVGSAAAAVDTNGHAVGVSLGLAVECIRGLTNLLCDSYGEASLNSAFEWASTLLTFKSISLKPSDRANLFNAQIHGLIYSTTDNKPDSDPEEDHSKLMALDPISFLFTQGQLAQRLSWLLDDRSGMAGIRLPADAAGLWLPALLIRGVRHSSTVAYSIFRIPGLFRVLVTNHLPVCDLSSEDVKLEPILIRPSLLSQTTGVPLPSVLQLCRLTMETNVSIRLALVNDFQLVERCCSYLMTSTTDMTDAGNLESLVTSLPTVLPLKLAIKLQLEALRCLSTCIDIRTGGFDCIPRHALDTLRTHFPSLMRSCMKVQLCYASHFVGKTNRSLQGTEQLLLPLLGAWLHFLSCGIGELLDATRNLPYDPLHQSFDQLLGLGFSLLDHFREQLPCLQDTWVNVESYLLQNGITPALIAVTINSVVRLFGSCIHFGLRPKTPFQYQLIDLWTNHLISLFTHVVWKQCTARFIRCGSVLTGAPELLCDVDVVTLPTSSTQTANSESQGMDKQTIDWRALALDTPIDSTLLEPVGFAPSSLPDLGTRICFRYGRPNGNLATFIWPRLRIPVEDESDTLATDPTCTYAFPLFICLVSTLEQLVLQWRLHLASTFSADVLSPLIAWIKRLALRNPPPWIPSKNANNYSGLPHALIALESETAVRALLLMSRITVQDCPLGHDLIKELCMNPKGNLLYLASLRLMPLLRGKQTMLLRELLGDIVFARPQIEFVLRRMEDNNGSVEIVSHLSKIEEMYKKYLLSDGISSNCSSAPTKLPLSPIHESMDAVDSSRISREESGRLASITMPLVGLHWAYTPLLAWYERSKQRITTSPRHSGNTDQEQSLSELTNALRWLLLLCDIQSSHPEAADACVVLDPLAHLAHIFISCLAYSGAGALGFGTSGVLLVKLVHRIGPFSRMSQGASLETVRLPRSCASFYDLYIESLIHFSALSYNSPAIANLMLWPCQQLCHMKYRRALWSEHQNGLICVRLRLDQLLLPLIAFLEPEETDESVLRAYASALFSGGVQVRRQPVLFLIAVHHLNRFLYNNQNAHKDFTKQFARLLRILPLSDKTRAKKTGVDRTKLIDVLRRYKQPRPGLMRYNPQLLGDRKLKVDVSDSLTDTEMGSAPPTDDDLQTEFHVTVLEAGIECYASRDLPTNRQSYWEKHFIES</sequence>
<keyword evidence="4" id="KW-0539">Nucleus</keyword>
<protein>
    <recommendedName>
        <fullName evidence="11">RNA polymerase II-associated protein 1</fullName>
    </recommendedName>
</protein>
<feature type="domain" description="RPAP1 C-terminal" evidence="6">
    <location>
        <begin position="313"/>
        <end position="375"/>
    </location>
</feature>
<evidence type="ECO:0000256" key="4">
    <source>
        <dbReference type="ARBA" id="ARBA00023242"/>
    </source>
</evidence>
<proteinExistence type="inferred from homology"/>
<feature type="compositionally biased region" description="Basic and acidic residues" evidence="5">
    <location>
        <begin position="229"/>
        <end position="238"/>
    </location>
</feature>
<dbReference type="InterPro" id="IPR057989">
    <property type="entry name" value="TPR_RPAP1/MINIYO-like"/>
</dbReference>
<evidence type="ECO:0000256" key="3">
    <source>
        <dbReference type="ARBA" id="ARBA00023163"/>
    </source>
</evidence>
<evidence type="ECO:0000259" key="7">
    <source>
        <dbReference type="Pfam" id="PF08621"/>
    </source>
</evidence>
<evidence type="ECO:0000256" key="5">
    <source>
        <dbReference type="SAM" id="MobiDB-lite"/>
    </source>
</evidence>
<evidence type="ECO:0000256" key="1">
    <source>
        <dbReference type="ARBA" id="ARBA00004123"/>
    </source>
</evidence>
<reference evidence="9" key="1">
    <citation type="submission" date="2019-07" db="EMBL/GenBank/DDBJ databases">
        <title>Annotation for the trematode Paragonimus miyazaki's.</title>
        <authorList>
            <person name="Choi Y.-J."/>
        </authorList>
    </citation>
    <scope>NUCLEOTIDE SEQUENCE</scope>
    <source>
        <strain evidence="9">Japan</strain>
    </source>
</reference>
<gene>
    <name evidence="9" type="ORF">EG68_05523</name>
</gene>
<dbReference type="GO" id="GO:0006366">
    <property type="term" value="P:transcription by RNA polymerase II"/>
    <property type="evidence" value="ECO:0007669"/>
    <property type="project" value="InterPro"/>
</dbReference>
<evidence type="ECO:0000313" key="10">
    <source>
        <dbReference type="Proteomes" id="UP000822476"/>
    </source>
</evidence>
<comment type="similarity">
    <text evidence="2">Belongs to the RPAP1 family.</text>
</comment>
<dbReference type="InterPro" id="IPR039913">
    <property type="entry name" value="RPAP1/Rba50"/>
</dbReference>
<dbReference type="OrthoDB" id="348201at2759"/>
<evidence type="ECO:0000313" key="9">
    <source>
        <dbReference type="EMBL" id="KAF7232386.1"/>
    </source>
</evidence>
<feature type="region of interest" description="Disordered" evidence="5">
    <location>
        <begin position="279"/>
        <end position="309"/>
    </location>
</feature>
<feature type="compositionally biased region" description="Polar residues" evidence="5">
    <location>
        <begin position="293"/>
        <end position="303"/>
    </location>
</feature>